<name>A0A0A9AFN5_ARUDO</name>
<dbReference type="Gene3D" id="1.25.40.10">
    <property type="entry name" value="Tetratricopeptide repeat domain"/>
    <property type="match status" value="1"/>
</dbReference>
<keyword evidence="2" id="KW-0677">Repeat</keyword>
<accession>A0A0A9AFN5</accession>
<evidence type="ECO:0000256" key="3">
    <source>
        <dbReference type="ARBA" id="ARBA00022946"/>
    </source>
</evidence>
<comment type="similarity">
    <text evidence="1">Belongs to the PPR family. P subfamily.</text>
</comment>
<feature type="repeat" description="PPR" evidence="4">
    <location>
        <begin position="15"/>
        <end position="49"/>
    </location>
</feature>
<dbReference type="AlphaFoldDB" id="A0A0A9AFN5"/>
<sequence length="90" mass="10136">MLIFKEMSQQGVKHDVVTYLTVIAAFCRMGQLDDAMNIFSQMIDQGVQPKESVYRCLIQGFCTHGGLVKAKELVSEMMSKDDILSDLLDM</sequence>
<dbReference type="NCBIfam" id="TIGR00756">
    <property type="entry name" value="PPR"/>
    <property type="match status" value="2"/>
</dbReference>
<evidence type="ECO:0000256" key="1">
    <source>
        <dbReference type="ARBA" id="ARBA00007626"/>
    </source>
</evidence>
<dbReference type="InterPro" id="IPR011990">
    <property type="entry name" value="TPR-like_helical_dom_sf"/>
</dbReference>
<dbReference type="PANTHER" id="PTHR47939:SF13">
    <property type="entry name" value="OS03G0201400 PROTEIN"/>
    <property type="match status" value="1"/>
</dbReference>
<evidence type="ECO:0000256" key="4">
    <source>
        <dbReference type="PROSITE-ProRule" id="PRU00708"/>
    </source>
</evidence>
<dbReference type="InterPro" id="IPR002885">
    <property type="entry name" value="PPR_rpt"/>
</dbReference>
<dbReference type="PANTHER" id="PTHR47939">
    <property type="entry name" value="MEMBRANE-ASSOCIATED SALT-INDUCIBLE PROTEIN-LIKE"/>
    <property type="match status" value="1"/>
</dbReference>
<keyword evidence="3" id="KW-0809">Transit peptide</keyword>
<evidence type="ECO:0000313" key="5">
    <source>
        <dbReference type="EMBL" id="JAD45912.1"/>
    </source>
</evidence>
<dbReference type="PROSITE" id="PS51375">
    <property type="entry name" value="PPR"/>
    <property type="match status" value="1"/>
</dbReference>
<dbReference type="EMBL" id="GBRH01251983">
    <property type="protein sequence ID" value="JAD45912.1"/>
    <property type="molecule type" value="Transcribed_RNA"/>
</dbReference>
<dbReference type="Pfam" id="PF13041">
    <property type="entry name" value="PPR_2"/>
    <property type="match status" value="1"/>
</dbReference>
<proteinExistence type="inferred from homology"/>
<dbReference type="InterPro" id="IPR050667">
    <property type="entry name" value="PPR-containing_protein"/>
</dbReference>
<protein>
    <submittedName>
        <fullName evidence="5">Uncharacterized protein</fullName>
    </submittedName>
</protein>
<reference evidence="5" key="2">
    <citation type="journal article" date="2015" name="Data Brief">
        <title>Shoot transcriptome of the giant reed, Arundo donax.</title>
        <authorList>
            <person name="Barrero R.A."/>
            <person name="Guerrero F.D."/>
            <person name="Moolhuijzen P."/>
            <person name="Goolsby J.A."/>
            <person name="Tidwell J."/>
            <person name="Bellgard S.E."/>
            <person name="Bellgard M.I."/>
        </authorList>
    </citation>
    <scope>NUCLEOTIDE SEQUENCE</scope>
    <source>
        <tissue evidence="5">Shoot tissue taken approximately 20 cm above the soil surface</tissue>
    </source>
</reference>
<evidence type="ECO:0000256" key="2">
    <source>
        <dbReference type="ARBA" id="ARBA00022737"/>
    </source>
</evidence>
<reference evidence="5" key="1">
    <citation type="submission" date="2014-09" db="EMBL/GenBank/DDBJ databases">
        <authorList>
            <person name="Magalhaes I.L.F."/>
            <person name="Oliveira U."/>
            <person name="Santos F.R."/>
            <person name="Vidigal T.H.D.A."/>
            <person name="Brescovit A.D."/>
            <person name="Santos A.J."/>
        </authorList>
    </citation>
    <scope>NUCLEOTIDE SEQUENCE</scope>
    <source>
        <tissue evidence="5">Shoot tissue taken approximately 20 cm above the soil surface</tissue>
    </source>
</reference>
<organism evidence="5">
    <name type="scientific">Arundo donax</name>
    <name type="common">Giant reed</name>
    <name type="synonym">Donax arundinaceus</name>
    <dbReference type="NCBI Taxonomy" id="35708"/>
    <lineage>
        <taxon>Eukaryota</taxon>
        <taxon>Viridiplantae</taxon>
        <taxon>Streptophyta</taxon>
        <taxon>Embryophyta</taxon>
        <taxon>Tracheophyta</taxon>
        <taxon>Spermatophyta</taxon>
        <taxon>Magnoliopsida</taxon>
        <taxon>Liliopsida</taxon>
        <taxon>Poales</taxon>
        <taxon>Poaceae</taxon>
        <taxon>PACMAD clade</taxon>
        <taxon>Arundinoideae</taxon>
        <taxon>Arundineae</taxon>
        <taxon>Arundo</taxon>
    </lineage>
</organism>